<evidence type="ECO:0000313" key="3">
    <source>
        <dbReference type="Proteomes" id="UP000187085"/>
    </source>
</evidence>
<dbReference type="OrthoDB" id="9972898at2"/>
<keyword evidence="1" id="KW-0472">Membrane</keyword>
<dbReference type="STRING" id="554083.BKD30_12035"/>
<dbReference type="EMBL" id="MRDE01000072">
    <property type="protein sequence ID" value="OMH23622.1"/>
    <property type="molecule type" value="Genomic_DNA"/>
</dbReference>
<evidence type="ECO:0000256" key="1">
    <source>
        <dbReference type="SAM" id="Phobius"/>
    </source>
</evidence>
<evidence type="ECO:0000313" key="2">
    <source>
        <dbReference type="EMBL" id="OMH23622.1"/>
    </source>
</evidence>
<keyword evidence="3" id="KW-1185">Reference proteome</keyword>
<dbReference type="Proteomes" id="UP000187085">
    <property type="component" value="Unassembled WGS sequence"/>
</dbReference>
<comment type="caution">
    <text evidence="2">The sequence shown here is derived from an EMBL/GenBank/DDBJ whole genome shotgun (WGS) entry which is preliminary data.</text>
</comment>
<gene>
    <name evidence="2" type="ORF">BKD30_12035</name>
</gene>
<feature type="transmembrane region" description="Helical" evidence="1">
    <location>
        <begin position="27"/>
        <end position="48"/>
    </location>
</feature>
<feature type="transmembrane region" description="Helical" evidence="1">
    <location>
        <begin position="54"/>
        <end position="73"/>
    </location>
</feature>
<sequence>MRYDDDEDELDAEDQLRRVRIAEHLEAVIGFLAFAVLAVAGIGVYTAASGQPSWTWFVGAVLLAGVVVALWRLRRRLPRVEARRRPS</sequence>
<organism evidence="2 3">
    <name type="scientific">Tersicoccus phoenicis</name>
    <dbReference type="NCBI Taxonomy" id="554083"/>
    <lineage>
        <taxon>Bacteria</taxon>
        <taxon>Bacillati</taxon>
        <taxon>Actinomycetota</taxon>
        <taxon>Actinomycetes</taxon>
        <taxon>Micrococcales</taxon>
        <taxon>Micrococcaceae</taxon>
        <taxon>Tersicoccus</taxon>
    </lineage>
</organism>
<accession>A0A1R1L7U7</accession>
<name>A0A1R1L7U7_9MICC</name>
<keyword evidence="1" id="KW-1133">Transmembrane helix</keyword>
<dbReference type="RefSeq" id="WP_076704887.1">
    <property type="nucleotide sequence ID" value="NZ_MRDE01000072.1"/>
</dbReference>
<keyword evidence="1" id="KW-0812">Transmembrane</keyword>
<proteinExistence type="predicted"/>
<reference evidence="2 3" key="1">
    <citation type="submission" date="2016-12" db="EMBL/GenBank/DDBJ databases">
        <title>Draft genome of Tersicoccus phoenicis 1P05MA.</title>
        <authorList>
            <person name="Nakajima Y."/>
            <person name="Yoshizawa S."/>
            <person name="Nakamura K."/>
            <person name="Ogura Y."/>
            <person name="Hayashi T."/>
            <person name="Kogure K."/>
        </authorList>
    </citation>
    <scope>NUCLEOTIDE SEQUENCE [LARGE SCALE GENOMIC DNA]</scope>
    <source>
        <strain evidence="2 3">1p05MA</strain>
    </source>
</reference>
<dbReference type="AlphaFoldDB" id="A0A1R1L7U7"/>
<protein>
    <submittedName>
        <fullName evidence="2">Uncharacterized protein</fullName>
    </submittedName>
</protein>